<dbReference type="InterPro" id="IPR029044">
    <property type="entry name" value="Nucleotide-diphossugar_trans"/>
</dbReference>
<keyword evidence="1 4" id="KW-0808">Transferase</keyword>
<comment type="caution">
    <text evidence="4">The sequence shown here is derived from an EMBL/GenBank/DDBJ whole genome shotgun (WGS) entry which is preliminary data.</text>
</comment>
<dbReference type="EMBL" id="JACNJD010000314">
    <property type="protein sequence ID" value="MBC8178792.1"/>
    <property type="molecule type" value="Genomic_DNA"/>
</dbReference>
<dbReference type="Pfam" id="PF12804">
    <property type="entry name" value="NTP_transf_3"/>
    <property type="match status" value="1"/>
</dbReference>
<dbReference type="GO" id="GO:0016779">
    <property type="term" value="F:nucleotidyltransferase activity"/>
    <property type="evidence" value="ECO:0007669"/>
    <property type="project" value="UniProtKB-KW"/>
</dbReference>
<dbReference type="PANTHER" id="PTHR43584">
    <property type="entry name" value="NUCLEOTIDYL TRANSFERASE"/>
    <property type="match status" value="1"/>
</dbReference>
<keyword evidence="2" id="KW-0548">Nucleotidyltransferase</keyword>
<dbReference type="SUPFAM" id="SSF53448">
    <property type="entry name" value="Nucleotide-diphospho-sugar transferases"/>
    <property type="match status" value="1"/>
</dbReference>
<evidence type="ECO:0000259" key="3">
    <source>
        <dbReference type="Pfam" id="PF12804"/>
    </source>
</evidence>
<sequence>MKTASLILAAGRGSRMEGYGGNKTLLPLLPDKSFYEGRHPILFHILANLPPGPRAVVVNHKKDDVIKATRDFDLHYHEQPELNGTGGALLAALAFLETEEYDRLIVTMGDVPFVKKNTYMELVRSLKDHALIVLGFRPKSRKQYGVLETDGDQVKKITEWKYWKKYPEEKQQKLQICNSGIYAAKKDALLRYLPVLASRPHLVEKVVNGRLSSVKEYFITDIIEYMHDDGLSVGYTLSEDEEEVMGIDDLAALKRAQNIYESRLMPKDMNN</sequence>
<evidence type="ECO:0000313" key="5">
    <source>
        <dbReference type="Proteomes" id="UP000650524"/>
    </source>
</evidence>
<dbReference type="AlphaFoldDB" id="A0A8J6T5M3"/>
<evidence type="ECO:0000256" key="2">
    <source>
        <dbReference type="ARBA" id="ARBA00022695"/>
    </source>
</evidence>
<dbReference type="Gene3D" id="3.90.550.10">
    <property type="entry name" value="Spore Coat Polysaccharide Biosynthesis Protein SpsA, Chain A"/>
    <property type="match status" value="1"/>
</dbReference>
<proteinExistence type="predicted"/>
<organism evidence="4 5">
    <name type="scientific">Candidatus Desulfacyla euxinica</name>
    <dbReference type="NCBI Taxonomy" id="2841693"/>
    <lineage>
        <taxon>Bacteria</taxon>
        <taxon>Deltaproteobacteria</taxon>
        <taxon>Candidatus Desulfacyla</taxon>
    </lineage>
</organism>
<evidence type="ECO:0000313" key="4">
    <source>
        <dbReference type="EMBL" id="MBC8178792.1"/>
    </source>
</evidence>
<gene>
    <name evidence="4" type="ORF">H8E19_15420</name>
</gene>
<reference evidence="4 5" key="1">
    <citation type="submission" date="2020-08" db="EMBL/GenBank/DDBJ databases">
        <title>Bridging the membrane lipid divide: bacteria of the FCB group superphylum have the potential to synthesize archaeal ether lipids.</title>
        <authorList>
            <person name="Villanueva L."/>
            <person name="Von Meijenfeldt F.A.B."/>
            <person name="Westbye A.B."/>
            <person name="Yadav S."/>
            <person name="Hopmans E.C."/>
            <person name="Dutilh B.E."/>
            <person name="Sinninghe Damste J.S."/>
        </authorList>
    </citation>
    <scope>NUCLEOTIDE SEQUENCE [LARGE SCALE GENOMIC DNA]</scope>
    <source>
        <strain evidence="4">NIOZ-UU27</strain>
    </source>
</reference>
<dbReference type="InterPro" id="IPR050065">
    <property type="entry name" value="GlmU-like"/>
</dbReference>
<dbReference type="Proteomes" id="UP000650524">
    <property type="component" value="Unassembled WGS sequence"/>
</dbReference>
<accession>A0A8J6T5M3</accession>
<feature type="domain" description="MobA-like NTP transferase" evidence="3">
    <location>
        <begin position="6"/>
        <end position="141"/>
    </location>
</feature>
<protein>
    <submittedName>
        <fullName evidence="4">NTP transferase domain-containing protein</fullName>
    </submittedName>
</protein>
<dbReference type="InterPro" id="IPR025877">
    <property type="entry name" value="MobA-like_NTP_Trfase"/>
</dbReference>
<name>A0A8J6T5M3_9DELT</name>
<dbReference type="PANTHER" id="PTHR43584:SF8">
    <property type="entry name" value="N-ACETYLMURAMATE ALPHA-1-PHOSPHATE URIDYLYLTRANSFERASE"/>
    <property type="match status" value="1"/>
</dbReference>
<evidence type="ECO:0000256" key="1">
    <source>
        <dbReference type="ARBA" id="ARBA00022679"/>
    </source>
</evidence>